<dbReference type="InterPro" id="IPR000642">
    <property type="entry name" value="Peptidase_M41"/>
</dbReference>
<dbReference type="Gene3D" id="1.10.8.60">
    <property type="match status" value="1"/>
</dbReference>
<dbReference type="SUPFAM" id="SSF52540">
    <property type="entry name" value="P-loop containing nucleoside triphosphate hydrolases"/>
    <property type="match status" value="1"/>
</dbReference>
<evidence type="ECO:0000256" key="16">
    <source>
        <dbReference type="RuleBase" id="RU003651"/>
    </source>
</evidence>
<evidence type="ECO:0000256" key="8">
    <source>
        <dbReference type="ARBA" id="ARBA00022801"/>
    </source>
</evidence>
<evidence type="ECO:0000313" key="18">
    <source>
        <dbReference type="EMBL" id="OGE96206.1"/>
    </source>
</evidence>
<keyword evidence="4 15" id="KW-0645">Protease</keyword>
<keyword evidence="12 15" id="KW-0482">Metalloprotease</keyword>
<evidence type="ECO:0000313" key="19">
    <source>
        <dbReference type="Proteomes" id="UP000177281"/>
    </source>
</evidence>
<dbReference type="EC" id="3.4.24.-" evidence="15"/>
<evidence type="ECO:0000256" key="12">
    <source>
        <dbReference type="ARBA" id="ARBA00023049"/>
    </source>
</evidence>
<keyword evidence="6 15" id="KW-0479">Metal-binding</keyword>
<keyword evidence="11 15" id="KW-1133">Transmembrane helix</keyword>
<organism evidence="18 19">
    <name type="scientific">Candidatus Doudnabacteria bacterium RIFCSPLOWO2_01_FULL_44_21</name>
    <dbReference type="NCBI Taxonomy" id="1817841"/>
    <lineage>
        <taxon>Bacteria</taxon>
        <taxon>Candidatus Doudnaibacteriota</taxon>
    </lineage>
</organism>
<comment type="subunit">
    <text evidence="15">Homohexamer.</text>
</comment>
<evidence type="ECO:0000256" key="1">
    <source>
        <dbReference type="ARBA" id="ARBA00004370"/>
    </source>
</evidence>
<name>A0A1F5Q223_9BACT</name>
<dbReference type="HAMAP" id="MF_01458">
    <property type="entry name" value="FtsH"/>
    <property type="match status" value="1"/>
</dbReference>
<dbReference type="Gene3D" id="3.40.50.300">
    <property type="entry name" value="P-loop containing nucleotide triphosphate hydrolases"/>
    <property type="match status" value="1"/>
</dbReference>
<dbReference type="InterPro" id="IPR003593">
    <property type="entry name" value="AAA+_ATPase"/>
</dbReference>
<evidence type="ECO:0000256" key="11">
    <source>
        <dbReference type="ARBA" id="ARBA00022989"/>
    </source>
</evidence>
<feature type="binding site" evidence="15">
    <location>
        <position position="430"/>
    </location>
    <ligand>
        <name>Zn(2+)</name>
        <dbReference type="ChEBI" id="CHEBI:29105"/>
        <note>catalytic</note>
    </ligand>
</feature>
<evidence type="ECO:0000256" key="9">
    <source>
        <dbReference type="ARBA" id="ARBA00022833"/>
    </source>
</evidence>
<keyword evidence="9 15" id="KW-0862">Zinc</keyword>
<protein>
    <recommendedName>
        <fullName evidence="15">ATP-dependent zinc metalloprotease FtsH</fullName>
        <ecNumber evidence="15">3.4.24.-</ecNumber>
    </recommendedName>
</protein>
<dbReference type="CDD" id="cd19501">
    <property type="entry name" value="RecA-like_FtsH"/>
    <property type="match status" value="1"/>
</dbReference>
<dbReference type="GO" id="GO:0016887">
    <property type="term" value="F:ATP hydrolysis activity"/>
    <property type="evidence" value="ECO:0007669"/>
    <property type="project" value="UniProtKB-UniRule"/>
</dbReference>
<keyword evidence="5 15" id="KW-0812">Transmembrane</keyword>
<dbReference type="FunFam" id="1.10.8.60:FF:000001">
    <property type="entry name" value="ATP-dependent zinc metalloprotease FtsH"/>
    <property type="match status" value="1"/>
</dbReference>
<dbReference type="AlphaFoldDB" id="A0A1F5Q223"/>
<dbReference type="GO" id="GO:0005524">
    <property type="term" value="F:ATP binding"/>
    <property type="evidence" value="ECO:0007669"/>
    <property type="project" value="UniProtKB-UniRule"/>
</dbReference>
<dbReference type="Pfam" id="PF17862">
    <property type="entry name" value="AAA_lid_3"/>
    <property type="match status" value="1"/>
</dbReference>
<evidence type="ECO:0000256" key="13">
    <source>
        <dbReference type="ARBA" id="ARBA00023136"/>
    </source>
</evidence>
<feature type="transmembrane region" description="Helical" evidence="15">
    <location>
        <begin position="7"/>
        <end position="25"/>
    </location>
</feature>
<dbReference type="InterPro" id="IPR005936">
    <property type="entry name" value="FtsH"/>
</dbReference>
<sequence length="625" mass="69015">MNRFIRNILIILLIFLVVAGFFTLFETDNTTANMVSISQIADEVNQGLVDRIEITDDKLAVFLKDGSEQSSTKEREVALSETLKNYGVDSAKLKEVKIEVKASSSSSFWVSTILPFLIPFLLIALFIWFLMRQVQGSNNRAMSFGQSGAKLMDESDRKRRITFADVAGIKEAKEELKEIVEFLRFPQKFFSLGARIPRGVLLLGPPGVGKTLVARAVAGEANVPFFHISGSEFVEMFVGVGASRVRDLFKKAKRNAPCIVFIDEIDAVGRQRGAGLGGSHDEREQTLNQILVEMDGFESDANVIVVAATNRPDVLDPALLRPGRFDRQVVLDPPDIADREAILKVHAKGKPLSKNVNLRSVAERTPGFTGADLSNLMNEGAILAARKNLKEVSQLELLTAIEKVMLGPERKSHLLSKKEKEIAAWHEAGHALVATVLPHADPVHKVSIVSRGRAAGFTMKLPTEDKNLHSKSEFLADLAVSLGGYTTEKMIFNELTTGASNDLKVATTLARKLVTSYGMSENLGPMTFGETHDMIFLGREIAEQKNYSEKVAAKIDEEVSGFIERAYKTAADILKKYRKHLTLIAQRLIEKETIERREFEALVSDIIPKEKLAKPSLLEPSAATV</sequence>
<dbReference type="Pfam" id="PF00004">
    <property type="entry name" value="AAA"/>
    <property type="match status" value="1"/>
</dbReference>
<evidence type="ECO:0000256" key="3">
    <source>
        <dbReference type="ARBA" id="ARBA00022475"/>
    </source>
</evidence>
<dbReference type="SMART" id="SM00382">
    <property type="entry name" value="AAA"/>
    <property type="match status" value="1"/>
</dbReference>
<dbReference type="PANTHER" id="PTHR23076:SF97">
    <property type="entry name" value="ATP-DEPENDENT ZINC METALLOPROTEASE YME1L1"/>
    <property type="match status" value="1"/>
</dbReference>
<comment type="subcellular location">
    <subcellularLocation>
        <location evidence="15">Cell membrane</location>
        <topology evidence="15">Multi-pass membrane protein</topology>
        <orientation evidence="15">Cytoplasmic side</orientation>
    </subcellularLocation>
    <subcellularLocation>
        <location evidence="1">Membrane</location>
    </subcellularLocation>
</comment>
<keyword evidence="10 15" id="KW-0067">ATP-binding</keyword>
<comment type="similarity">
    <text evidence="16">Belongs to the AAA ATPase family.</text>
</comment>
<evidence type="ECO:0000256" key="7">
    <source>
        <dbReference type="ARBA" id="ARBA00022741"/>
    </source>
</evidence>
<keyword evidence="7 15" id="KW-0547">Nucleotide-binding</keyword>
<dbReference type="Pfam" id="PF01434">
    <property type="entry name" value="Peptidase_M41"/>
    <property type="match status" value="1"/>
</dbReference>
<proteinExistence type="inferred from homology"/>
<dbReference type="Pfam" id="PF06480">
    <property type="entry name" value="FtsH_ext"/>
    <property type="match status" value="1"/>
</dbReference>
<dbReference type="InterPro" id="IPR027417">
    <property type="entry name" value="P-loop_NTPase"/>
</dbReference>
<accession>A0A1F5Q223</accession>
<dbReference type="InterPro" id="IPR011546">
    <property type="entry name" value="Pept_M41_FtsH_extracell"/>
</dbReference>
<evidence type="ECO:0000256" key="10">
    <source>
        <dbReference type="ARBA" id="ARBA00022840"/>
    </source>
</evidence>
<dbReference type="GO" id="GO:0004222">
    <property type="term" value="F:metalloendopeptidase activity"/>
    <property type="evidence" value="ECO:0007669"/>
    <property type="project" value="InterPro"/>
</dbReference>
<keyword evidence="18" id="KW-0132">Cell division</keyword>
<dbReference type="GO" id="GO:0030163">
    <property type="term" value="P:protein catabolic process"/>
    <property type="evidence" value="ECO:0007669"/>
    <property type="project" value="UniProtKB-UniRule"/>
</dbReference>
<evidence type="ECO:0000256" key="2">
    <source>
        <dbReference type="ARBA" id="ARBA00010044"/>
    </source>
</evidence>
<comment type="function">
    <text evidence="15">Acts as a processive, ATP-dependent zinc metallopeptidase for both cytoplasmic and membrane proteins. Plays a role in the quality control of integral membrane proteins.</text>
</comment>
<dbReference type="FunFam" id="1.20.58.760:FF:000001">
    <property type="entry name" value="ATP-dependent zinc metalloprotease FtsH"/>
    <property type="match status" value="1"/>
</dbReference>
<evidence type="ECO:0000256" key="4">
    <source>
        <dbReference type="ARBA" id="ARBA00022670"/>
    </source>
</evidence>
<comment type="similarity">
    <text evidence="14 15">In the central section; belongs to the AAA ATPase family.</text>
</comment>
<comment type="caution">
    <text evidence="18">The sequence shown here is derived from an EMBL/GenBank/DDBJ whole genome shotgun (WGS) entry which is preliminary data.</text>
</comment>
<dbReference type="Proteomes" id="UP000177281">
    <property type="component" value="Unassembled WGS sequence"/>
</dbReference>
<keyword evidence="13 15" id="KW-0472">Membrane</keyword>
<dbReference type="EMBL" id="MFFB01000006">
    <property type="protein sequence ID" value="OGE96206.1"/>
    <property type="molecule type" value="Genomic_DNA"/>
</dbReference>
<keyword evidence="3 15" id="KW-1003">Cell membrane</keyword>
<dbReference type="PANTHER" id="PTHR23076">
    <property type="entry name" value="METALLOPROTEASE M41 FTSH"/>
    <property type="match status" value="1"/>
</dbReference>
<feature type="binding site" evidence="15">
    <location>
        <position position="502"/>
    </location>
    <ligand>
        <name>Zn(2+)</name>
        <dbReference type="ChEBI" id="CHEBI:29105"/>
        <note>catalytic</note>
    </ligand>
</feature>
<dbReference type="GO" id="GO:0004176">
    <property type="term" value="F:ATP-dependent peptidase activity"/>
    <property type="evidence" value="ECO:0007669"/>
    <property type="project" value="InterPro"/>
</dbReference>
<evidence type="ECO:0000256" key="15">
    <source>
        <dbReference type="HAMAP-Rule" id="MF_01458"/>
    </source>
</evidence>
<evidence type="ECO:0000256" key="5">
    <source>
        <dbReference type="ARBA" id="ARBA00022692"/>
    </source>
</evidence>
<dbReference type="InterPro" id="IPR041569">
    <property type="entry name" value="AAA_lid_3"/>
</dbReference>
<feature type="binding site" evidence="15">
    <location>
        <position position="426"/>
    </location>
    <ligand>
        <name>Zn(2+)</name>
        <dbReference type="ChEBI" id="CHEBI:29105"/>
        <note>catalytic</note>
    </ligand>
</feature>
<reference evidence="18 19" key="1">
    <citation type="journal article" date="2016" name="Nat. Commun.">
        <title>Thousands of microbial genomes shed light on interconnected biogeochemical processes in an aquifer system.</title>
        <authorList>
            <person name="Anantharaman K."/>
            <person name="Brown C.T."/>
            <person name="Hug L.A."/>
            <person name="Sharon I."/>
            <person name="Castelle C.J."/>
            <person name="Probst A.J."/>
            <person name="Thomas B.C."/>
            <person name="Singh A."/>
            <person name="Wilkins M.J."/>
            <person name="Karaoz U."/>
            <person name="Brodie E.L."/>
            <person name="Williams K.H."/>
            <person name="Hubbard S.S."/>
            <person name="Banfield J.F."/>
        </authorList>
    </citation>
    <scope>NUCLEOTIDE SEQUENCE [LARGE SCALE GENOMIC DNA]</scope>
</reference>
<feature type="active site" evidence="15">
    <location>
        <position position="427"/>
    </location>
</feature>
<keyword evidence="8 15" id="KW-0378">Hydrolase</keyword>
<evidence type="ECO:0000256" key="14">
    <source>
        <dbReference type="ARBA" id="ARBA00061570"/>
    </source>
</evidence>
<dbReference type="GO" id="GO:0008270">
    <property type="term" value="F:zinc ion binding"/>
    <property type="evidence" value="ECO:0007669"/>
    <property type="project" value="UniProtKB-UniRule"/>
</dbReference>
<dbReference type="GO" id="GO:0051301">
    <property type="term" value="P:cell division"/>
    <property type="evidence" value="ECO:0007669"/>
    <property type="project" value="UniProtKB-KW"/>
</dbReference>
<dbReference type="FunFam" id="3.40.50.300:FF:000001">
    <property type="entry name" value="ATP-dependent zinc metalloprotease FtsH"/>
    <property type="match status" value="1"/>
</dbReference>
<feature type="transmembrane region" description="Helical" evidence="15">
    <location>
        <begin position="108"/>
        <end position="130"/>
    </location>
</feature>
<dbReference type="GO" id="GO:0006508">
    <property type="term" value="P:proteolysis"/>
    <property type="evidence" value="ECO:0007669"/>
    <property type="project" value="UniProtKB-KW"/>
</dbReference>
<dbReference type="InterPro" id="IPR003960">
    <property type="entry name" value="ATPase_AAA_CS"/>
</dbReference>
<dbReference type="InterPro" id="IPR037219">
    <property type="entry name" value="Peptidase_M41-like"/>
</dbReference>
<feature type="binding site" evidence="15">
    <location>
        <begin position="204"/>
        <end position="211"/>
    </location>
    <ligand>
        <name>ATP</name>
        <dbReference type="ChEBI" id="CHEBI:30616"/>
    </ligand>
</feature>
<dbReference type="InterPro" id="IPR003959">
    <property type="entry name" value="ATPase_AAA_core"/>
</dbReference>
<evidence type="ECO:0000259" key="17">
    <source>
        <dbReference type="SMART" id="SM00382"/>
    </source>
</evidence>
<comment type="similarity">
    <text evidence="2 15">In the C-terminal section; belongs to the peptidase M41 family.</text>
</comment>
<keyword evidence="18" id="KW-0131">Cell cycle</keyword>
<dbReference type="NCBIfam" id="TIGR01241">
    <property type="entry name" value="FtsH_fam"/>
    <property type="match status" value="1"/>
</dbReference>
<dbReference type="SUPFAM" id="SSF140990">
    <property type="entry name" value="FtsH protease domain-like"/>
    <property type="match status" value="1"/>
</dbReference>
<comment type="cofactor">
    <cofactor evidence="15">
        <name>Zn(2+)</name>
        <dbReference type="ChEBI" id="CHEBI:29105"/>
    </cofactor>
    <text evidence="15">Binds 1 zinc ion per subunit.</text>
</comment>
<dbReference type="PROSITE" id="PS00674">
    <property type="entry name" value="AAA"/>
    <property type="match status" value="1"/>
</dbReference>
<dbReference type="Gene3D" id="1.20.58.760">
    <property type="entry name" value="Peptidase M41"/>
    <property type="match status" value="1"/>
</dbReference>
<evidence type="ECO:0000256" key="6">
    <source>
        <dbReference type="ARBA" id="ARBA00022723"/>
    </source>
</evidence>
<feature type="domain" description="AAA+ ATPase" evidence="17">
    <location>
        <begin position="196"/>
        <end position="335"/>
    </location>
</feature>
<dbReference type="GO" id="GO:0005886">
    <property type="term" value="C:plasma membrane"/>
    <property type="evidence" value="ECO:0007669"/>
    <property type="project" value="UniProtKB-SubCell"/>
</dbReference>
<dbReference type="STRING" id="1817841.A3B10_02745"/>
<gene>
    <name evidence="15" type="primary">ftsH</name>
    <name evidence="18" type="ORF">A3B10_02745</name>
</gene>